<name>A0A2G2YNW1_CAPAN</name>
<dbReference type="SUPFAM" id="SSF52540">
    <property type="entry name" value="P-loop containing nucleoside triphosphate hydrolases"/>
    <property type="match status" value="1"/>
</dbReference>
<organism evidence="4 5">
    <name type="scientific">Capsicum annuum</name>
    <name type="common">Capsicum pepper</name>
    <dbReference type="NCBI Taxonomy" id="4072"/>
    <lineage>
        <taxon>Eukaryota</taxon>
        <taxon>Viridiplantae</taxon>
        <taxon>Streptophyta</taxon>
        <taxon>Embryophyta</taxon>
        <taxon>Tracheophyta</taxon>
        <taxon>Spermatophyta</taxon>
        <taxon>Magnoliopsida</taxon>
        <taxon>eudicotyledons</taxon>
        <taxon>Gunneridae</taxon>
        <taxon>Pentapetalae</taxon>
        <taxon>asterids</taxon>
        <taxon>lamiids</taxon>
        <taxon>Solanales</taxon>
        <taxon>Solanaceae</taxon>
        <taxon>Solanoideae</taxon>
        <taxon>Capsiceae</taxon>
        <taxon>Capsicum</taxon>
    </lineage>
</organism>
<evidence type="ECO:0000256" key="1">
    <source>
        <dbReference type="SAM" id="MobiDB-lite"/>
    </source>
</evidence>
<evidence type="ECO:0000313" key="4">
    <source>
        <dbReference type="EMBL" id="PHT71443.1"/>
    </source>
</evidence>
<evidence type="ECO:0000313" key="5">
    <source>
        <dbReference type="Proteomes" id="UP000222542"/>
    </source>
</evidence>
<dbReference type="PRINTS" id="PR00364">
    <property type="entry name" value="DISEASERSIST"/>
</dbReference>
<dbReference type="Pfam" id="PF00931">
    <property type="entry name" value="NB-ARC"/>
    <property type="match status" value="1"/>
</dbReference>
<reference evidence="4 5" key="1">
    <citation type="journal article" date="2014" name="Nat. Genet.">
        <title>Genome sequence of the hot pepper provides insights into the evolution of pungency in Capsicum species.</title>
        <authorList>
            <person name="Kim S."/>
            <person name="Park M."/>
            <person name="Yeom S.I."/>
            <person name="Kim Y.M."/>
            <person name="Lee J.M."/>
            <person name="Lee H.A."/>
            <person name="Seo E."/>
            <person name="Choi J."/>
            <person name="Cheong K."/>
            <person name="Kim K.T."/>
            <person name="Jung K."/>
            <person name="Lee G.W."/>
            <person name="Oh S.K."/>
            <person name="Bae C."/>
            <person name="Kim S.B."/>
            <person name="Lee H.Y."/>
            <person name="Kim S.Y."/>
            <person name="Kim M.S."/>
            <person name="Kang B.C."/>
            <person name="Jo Y.D."/>
            <person name="Yang H.B."/>
            <person name="Jeong H.J."/>
            <person name="Kang W.H."/>
            <person name="Kwon J.K."/>
            <person name="Shin C."/>
            <person name="Lim J.Y."/>
            <person name="Park J.H."/>
            <person name="Huh J.H."/>
            <person name="Kim J.S."/>
            <person name="Kim B.D."/>
            <person name="Cohen O."/>
            <person name="Paran I."/>
            <person name="Suh M.C."/>
            <person name="Lee S.B."/>
            <person name="Kim Y.K."/>
            <person name="Shin Y."/>
            <person name="Noh S.J."/>
            <person name="Park J."/>
            <person name="Seo Y.S."/>
            <person name="Kwon S.Y."/>
            <person name="Kim H.A."/>
            <person name="Park J.M."/>
            <person name="Kim H.J."/>
            <person name="Choi S.B."/>
            <person name="Bosland P.W."/>
            <person name="Reeves G."/>
            <person name="Jo S.H."/>
            <person name="Lee B.W."/>
            <person name="Cho H.T."/>
            <person name="Choi H.S."/>
            <person name="Lee M.S."/>
            <person name="Yu Y."/>
            <person name="Do Choi Y."/>
            <person name="Park B.S."/>
            <person name="van Deynze A."/>
            <person name="Ashrafi H."/>
            <person name="Hill T."/>
            <person name="Kim W.T."/>
            <person name="Pai H.S."/>
            <person name="Ahn H.K."/>
            <person name="Yeam I."/>
            <person name="Giovannoni J.J."/>
            <person name="Rose J.K."/>
            <person name="Sorensen I."/>
            <person name="Lee S.J."/>
            <person name="Kim R.W."/>
            <person name="Choi I.Y."/>
            <person name="Choi B.S."/>
            <person name="Lim J.S."/>
            <person name="Lee Y.H."/>
            <person name="Choi D."/>
        </authorList>
    </citation>
    <scope>NUCLEOTIDE SEQUENCE [LARGE SCALE GENOMIC DNA]</scope>
    <source>
        <strain evidence="5">cv. CM334</strain>
    </source>
</reference>
<feature type="domain" description="NB-ARC" evidence="2">
    <location>
        <begin position="201"/>
        <end position="272"/>
    </location>
</feature>
<evidence type="ECO:0000259" key="2">
    <source>
        <dbReference type="Pfam" id="PF00931"/>
    </source>
</evidence>
<feature type="compositionally biased region" description="Basic and acidic residues" evidence="1">
    <location>
        <begin position="158"/>
        <end position="167"/>
    </location>
</feature>
<dbReference type="Proteomes" id="UP000222542">
    <property type="component" value="Unassembled WGS sequence"/>
</dbReference>
<dbReference type="InterPro" id="IPR056924">
    <property type="entry name" value="SH3_Tf2-1"/>
</dbReference>
<protein>
    <recommendedName>
        <fullName evidence="6">NB-ARC domain-containing protein</fullName>
    </recommendedName>
</protein>
<evidence type="ECO:0000259" key="3">
    <source>
        <dbReference type="Pfam" id="PF24626"/>
    </source>
</evidence>
<dbReference type="InterPro" id="IPR027417">
    <property type="entry name" value="P-loop_NTPase"/>
</dbReference>
<dbReference type="PANTHER" id="PTHR46148:SF58">
    <property type="entry name" value="RETROTRANSPOSON PROTEIN"/>
    <property type="match status" value="1"/>
</dbReference>
<dbReference type="Pfam" id="PF24626">
    <property type="entry name" value="SH3_Tf2-1"/>
    <property type="match status" value="1"/>
</dbReference>
<dbReference type="AlphaFoldDB" id="A0A2G2YNW1"/>
<keyword evidence="5" id="KW-1185">Reference proteome</keyword>
<comment type="caution">
    <text evidence="4">The sequence shown here is derived from an EMBL/GenBank/DDBJ whole genome shotgun (WGS) entry which is preliminary data.</text>
</comment>
<dbReference type="Gene3D" id="3.40.50.300">
    <property type="entry name" value="P-loop containing nucleotide triphosphate hydrolases"/>
    <property type="match status" value="1"/>
</dbReference>
<feature type="domain" description="Tf2-1-like SH3-like" evidence="3">
    <location>
        <begin position="6"/>
        <end position="55"/>
    </location>
</feature>
<dbReference type="GO" id="GO:0043531">
    <property type="term" value="F:ADP binding"/>
    <property type="evidence" value="ECO:0007669"/>
    <property type="project" value="InterPro"/>
</dbReference>
<dbReference type="Gramene" id="PHT71443">
    <property type="protein sequence ID" value="PHT71443"/>
    <property type="gene ID" value="T459_26547"/>
</dbReference>
<dbReference type="InterPro" id="IPR002182">
    <property type="entry name" value="NB-ARC"/>
</dbReference>
<evidence type="ECO:0008006" key="6">
    <source>
        <dbReference type="Google" id="ProtNLM"/>
    </source>
</evidence>
<dbReference type="PANTHER" id="PTHR46148">
    <property type="entry name" value="CHROMO DOMAIN-CONTAINING PROTEIN"/>
    <property type="match status" value="1"/>
</dbReference>
<dbReference type="EMBL" id="AYRZ02000010">
    <property type="protein sequence ID" value="PHT71443.1"/>
    <property type="molecule type" value="Genomic_DNA"/>
</dbReference>
<reference evidence="4 5" key="2">
    <citation type="journal article" date="2017" name="Genome Biol.">
        <title>New reference genome sequences of hot pepper reveal the massive evolution of plant disease-resistance genes by retroduplication.</title>
        <authorList>
            <person name="Kim S."/>
            <person name="Park J."/>
            <person name="Yeom S.I."/>
            <person name="Kim Y.M."/>
            <person name="Seo E."/>
            <person name="Kim K.T."/>
            <person name="Kim M.S."/>
            <person name="Lee J.M."/>
            <person name="Cheong K."/>
            <person name="Shin H.S."/>
            <person name="Kim S.B."/>
            <person name="Han K."/>
            <person name="Lee J."/>
            <person name="Park M."/>
            <person name="Lee H.A."/>
            <person name="Lee H.Y."/>
            <person name="Lee Y."/>
            <person name="Oh S."/>
            <person name="Lee J.H."/>
            <person name="Choi E."/>
            <person name="Choi E."/>
            <person name="Lee S.E."/>
            <person name="Jeon J."/>
            <person name="Kim H."/>
            <person name="Choi G."/>
            <person name="Song H."/>
            <person name="Lee J."/>
            <person name="Lee S.C."/>
            <person name="Kwon J.K."/>
            <person name="Lee H.Y."/>
            <person name="Koo N."/>
            <person name="Hong Y."/>
            <person name="Kim R.W."/>
            <person name="Kang W.H."/>
            <person name="Huh J.H."/>
            <person name="Kang B.C."/>
            <person name="Yang T.J."/>
            <person name="Lee Y.H."/>
            <person name="Bennetzen J.L."/>
            <person name="Choi D."/>
        </authorList>
    </citation>
    <scope>NUCLEOTIDE SEQUENCE [LARGE SCALE GENOMIC DNA]</scope>
    <source>
        <strain evidence="5">cv. CM334</strain>
    </source>
</reference>
<feature type="region of interest" description="Disordered" evidence="1">
    <location>
        <begin position="138"/>
        <end position="167"/>
    </location>
</feature>
<sequence length="385" mass="43715">MKGVMCFGKRGKLSPRYVGQYQILKRICTVAYELEFPASLGFVHPVFHVSMLKKCIGDHSMVLTVEGIKVTDSLSYVEEPVEILDRQVRKLRSKEIASVKVLWRNQKVEEATWESENDMKIRYPNLFASMEEETEVDLKGEKSTIGGGGSSESTSDDGQSKSHDRWSDRTVDRSRVFGINEKENFMERFLIRRDNEVKGFKAIGIIYGVSGVGKTTLCQLTFNNEQVMNDFFPRIWVCMSKSPEDVVDYREEVVRRMLKCLGVEDEEMEFTSKHRDNCTEKLALGLPKQQGGAAIVTTRSEELAKEMVGEENVHPLLPLQEKSCREIFEDSAGEKVKQLLKDQTDHDLEDTIMSKLGGLPLAAKIMGKIMEQELDKMPANTTSFD</sequence>
<gene>
    <name evidence="4" type="ORF">T459_26547</name>
</gene>
<proteinExistence type="predicted"/>
<accession>A0A2G2YNW1</accession>